<keyword evidence="3" id="KW-1185">Reference proteome</keyword>
<evidence type="ECO:0000313" key="2">
    <source>
        <dbReference type="EMBL" id="KAH3811090.1"/>
    </source>
</evidence>
<evidence type="ECO:0000256" key="1">
    <source>
        <dbReference type="SAM" id="MobiDB-lite"/>
    </source>
</evidence>
<feature type="compositionally biased region" description="Basic and acidic residues" evidence="1">
    <location>
        <begin position="62"/>
        <end position="71"/>
    </location>
</feature>
<proteinExistence type="predicted"/>
<protein>
    <submittedName>
        <fullName evidence="2">Uncharacterized protein</fullName>
    </submittedName>
</protein>
<sequence length="146" mass="16576">MQHHHAGGNAKITHAEWIEEQYFNIDQDMNTGNANGNLLTKSAAVLNRLSEYCNPSLFQNETRQEADDKSRRIGVQSEGREITDRKQRVFRAGTEERKNFRNDITMLIWEVKQWNQEAASSCARITTPSALSVIPAKSCYTSSSID</sequence>
<dbReference type="AlphaFoldDB" id="A0A9D4G5U3"/>
<accession>A0A9D4G5U3</accession>
<evidence type="ECO:0000313" key="3">
    <source>
        <dbReference type="Proteomes" id="UP000828390"/>
    </source>
</evidence>
<dbReference type="EMBL" id="JAIWYP010000006">
    <property type="protein sequence ID" value="KAH3811090.1"/>
    <property type="molecule type" value="Genomic_DNA"/>
</dbReference>
<feature type="region of interest" description="Disordered" evidence="1">
    <location>
        <begin position="60"/>
        <end position="84"/>
    </location>
</feature>
<comment type="caution">
    <text evidence="2">The sequence shown here is derived from an EMBL/GenBank/DDBJ whole genome shotgun (WGS) entry which is preliminary data.</text>
</comment>
<name>A0A9D4G5U3_DREPO</name>
<dbReference type="Proteomes" id="UP000828390">
    <property type="component" value="Unassembled WGS sequence"/>
</dbReference>
<reference evidence="2" key="2">
    <citation type="submission" date="2020-11" db="EMBL/GenBank/DDBJ databases">
        <authorList>
            <person name="McCartney M.A."/>
            <person name="Auch B."/>
            <person name="Kono T."/>
            <person name="Mallez S."/>
            <person name="Becker A."/>
            <person name="Gohl D.M."/>
            <person name="Silverstein K.A.T."/>
            <person name="Koren S."/>
            <person name="Bechman K.B."/>
            <person name="Herman A."/>
            <person name="Abrahante J.E."/>
            <person name="Garbe J."/>
        </authorList>
    </citation>
    <scope>NUCLEOTIDE SEQUENCE</scope>
    <source>
        <strain evidence="2">Duluth1</strain>
        <tissue evidence="2">Whole animal</tissue>
    </source>
</reference>
<reference evidence="2" key="1">
    <citation type="journal article" date="2019" name="bioRxiv">
        <title>The Genome of the Zebra Mussel, Dreissena polymorpha: A Resource for Invasive Species Research.</title>
        <authorList>
            <person name="McCartney M.A."/>
            <person name="Auch B."/>
            <person name="Kono T."/>
            <person name="Mallez S."/>
            <person name="Zhang Y."/>
            <person name="Obille A."/>
            <person name="Becker A."/>
            <person name="Abrahante J.E."/>
            <person name="Garbe J."/>
            <person name="Badalamenti J.P."/>
            <person name="Herman A."/>
            <person name="Mangelson H."/>
            <person name="Liachko I."/>
            <person name="Sullivan S."/>
            <person name="Sone E.D."/>
            <person name="Koren S."/>
            <person name="Silverstein K.A.T."/>
            <person name="Beckman K.B."/>
            <person name="Gohl D.M."/>
        </authorList>
    </citation>
    <scope>NUCLEOTIDE SEQUENCE</scope>
    <source>
        <strain evidence="2">Duluth1</strain>
        <tissue evidence="2">Whole animal</tissue>
    </source>
</reference>
<gene>
    <name evidence="2" type="ORF">DPMN_139493</name>
</gene>
<organism evidence="2 3">
    <name type="scientific">Dreissena polymorpha</name>
    <name type="common">Zebra mussel</name>
    <name type="synonym">Mytilus polymorpha</name>
    <dbReference type="NCBI Taxonomy" id="45954"/>
    <lineage>
        <taxon>Eukaryota</taxon>
        <taxon>Metazoa</taxon>
        <taxon>Spiralia</taxon>
        <taxon>Lophotrochozoa</taxon>
        <taxon>Mollusca</taxon>
        <taxon>Bivalvia</taxon>
        <taxon>Autobranchia</taxon>
        <taxon>Heteroconchia</taxon>
        <taxon>Euheterodonta</taxon>
        <taxon>Imparidentia</taxon>
        <taxon>Neoheterodontei</taxon>
        <taxon>Myida</taxon>
        <taxon>Dreissenoidea</taxon>
        <taxon>Dreissenidae</taxon>
        <taxon>Dreissena</taxon>
    </lineage>
</organism>